<evidence type="ECO:0000313" key="3">
    <source>
        <dbReference type="Proteomes" id="UP001172083"/>
    </source>
</evidence>
<dbReference type="PROSITE" id="PS51820">
    <property type="entry name" value="PA14"/>
    <property type="match status" value="1"/>
</dbReference>
<evidence type="ECO:0000313" key="2">
    <source>
        <dbReference type="EMBL" id="MDN5216849.1"/>
    </source>
</evidence>
<dbReference type="Pfam" id="PF06439">
    <property type="entry name" value="3keto-disac_hyd"/>
    <property type="match status" value="1"/>
</dbReference>
<sequence length="632" mass="70415">MKQLAKLFSLWLPYLLVSCAEIPSETEALQEDKPMESLPFTRVNLDDMTDFQPVAKNWQTVGDAYVDLNKKRTFVASPGKGILLNLPEKGMKDNLFTVFEHGDIELEVDVMMPIHSNSGLYFQGRYEVQLLDSWGEKQPRHGDMGGIYQRWDQTKEKGSRGYEGHPPAVNAAKAPGLWQHFKIKFHAPKFDTAGKKVKNAWFEEVWLNGALLHKNQEITGPTRAAAFQDEQAMGPLMIQGDHGPVAFKNMKYKLFGDKQVSIEDMTMKTYESTSQTIPDFDTLTVGSEINADSISSAMATGQNPRKVLVYDGKMVIPEAGDYLFEFAIHRGGGMLLINNDTIVDLNGDFSMAEPGFGLVSLPQGAVPFTLIYNKHRPYQRGFTLSVEGPGIPKQGLHAPQSVISGQGNEPDAIVIKALDETVLQRSFLMHRGSKRTHCISVATPEGINYAVDLAFGSLIQTWNDGFLDATKMWHARGGQQLGTPIGFPVLSIHGYPDFALLKNDKTNWPDSIPANVTYKQLGYRLDRQGAPTFSMALDGSVISYKFIPSDTIRQLERIISTDADKDIWHKLGEGTIIDALPDNIYAIDDKNYFVDFSGNENLTPTIRQASGKEELLIKIPKGSHMITYTITW</sequence>
<feature type="domain" description="PA14" evidence="1">
    <location>
        <begin position="260"/>
        <end position="400"/>
    </location>
</feature>
<name>A0ABT8LGC7_9BACT</name>
<dbReference type="Proteomes" id="UP001172083">
    <property type="component" value="Unassembled WGS sequence"/>
</dbReference>
<dbReference type="EMBL" id="JAUJEB010000011">
    <property type="protein sequence ID" value="MDN5216849.1"/>
    <property type="molecule type" value="Genomic_DNA"/>
</dbReference>
<protein>
    <submittedName>
        <fullName evidence="2">DUF1080 domain-containing protein</fullName>
    </submittedName>
</protein>
<dbReference type="InterPro" id="IPR010496">
    <property type="entry name" value="AL/BT2_dom"/>
</dbReference>
<evidence type="ECO:0000259" key="1">
    <source>
        <dbReference type="PROSITE" id="PS51820"/>
    </source>
</evidence>
<keyword evidence="3" id="KW-1185">Reference proteome</keyword>
<dbReference type="PROSITE" id="PS51257">
    <property type="entry name" value="PROKAR_LIPOPROTEIN"/>
    <property type="match status" value="1"/>
</dbReference>
<organism evidence="2 3">
    <name type="scientific">Agaribacillus aureus</name>
    <dbReference type="NCBI Taxonomy" id="3051825"/>
    <lineage>
        <taxon>Bacteria</taxon>
        <taxon>Pseudomonadati</taxon>
        <taxon>Bacteroidota</taxon>
        <taxon>Cytophagia</taxon>
        <taxon>Cytophagales</taxon>
        <taxon>Splendidivirgaceae</taxon>
        <taxon>Agaribacillus</taxon>
    </lineage>
</organism>
<dbReference type="InterPro" id="IPR037524">
    <property type="entry name" value="PA14/GLEYA"/>
</dbReference>
<accession>A0ABT8LGC7</accession>
<dbReference type="Gene3D" id="2.60.120.380">
    <property type="match status" value="1"/>
</dbReference>
<dbReference type="Gene3D" id="2.60.120.560">
    <property type="entry name" value="Exo-inulinase, domain 1"/>
    <property type="match status" value="1"/>
</dbReference>
<dbReference type="RefSeq" id="WP_346762186.1">
    <property type="nucleotide sequence ID" value="NZ_JAUJEB010000011.1"/>
</dbReference>
<reference evidence="2" key="1">
    <citation type="submission" date="2023-06" db="EMBL/GenBank/DDBJ databases">
        <title>Genomic of Agaribacillus aureum.</title>
        <authorList>
            <person name="Wang G."/>
        </authorList>
    </citation>
    <scope>NUCLEOTIDE SEQUENCE</scope>
    <source>
        <strain evidence="2">BMA12</strain>
    </source>
</reference>
<comment type="caution">
    <text evidence="2">The sequence shown here is derived from an EMBL/GenBank/DDBJ whole genome shotgun (WGS) entry which is preliminary data.</text>
</comment>
<proteinExistence type="predicted"/>
<gene>
    <name evidence="2" type="ORF">QQ020_32560</name>
</gene>